<evidence type="ECO:0000259" key="1">
    <source>
        <dbReference type="Pfam" id="PF13581"/>
    </source>
</evidence>
<gene>
    <name evidence="2" type="ORF">GCM10023216_10100</name>
</gene>
<feature type="domain" description="Histidine kinase/HSP90-like ATPase" evidence="1">
    <location>
        <begin position="24"/>
        <end position="134"/>
    </location>
</feature>
<name>A0ABP8Y901_9MICO</name>
<sequence>MDLRITAAPAPDGFHEVRSWPLLTLDQLALLRNDLGAALPAGGDNLEDVPECVLLVASELATNAIEHGGGPATVRLLARDGEYLLDVADRSPQHRPQISSTPGGDGGFGLMLAARLADAVGWYATRAGKHVWARFVVQNDAPPLPA</sequence>
<organism evidence="2 3">
    <name type="scientific">Isoptericola chiayiensis</name>
    <dbReference type="NCBI Taxonomy" id="579446"/>
    <lineage>
        <taxon>Bacteria</taxon>
        <taxon>Bacillati</taxon>
        <taxon>Actinomycetota</taxon>
        <taxon>Actinomycetes</taxon>
        <taxon>Micrococcales</taxon>
        <taxon>Promicromonosporaceae</taxon>
        <taxon>Isoptericola</taxon>
    </lineage>
</organism>
<dbReference type="RefSeq" id="WP_216648147.1">
    <property type="nucleotide sequence ID" value="NZ_BAABID010000006.1"/>
</dbReference>
<keyword evidence="3" id="KW-1185">Reference proteome</keyword>
<reference evidence="3" key="1">
    <citation type="journal article" date="2019" name="Int. J. Syst. Evol. Microbiol.">
        <title>The Global Catalogue of Microorganisms (GCM) 10K type strain sequencing project: providing services to taxonomists for standard genome sequencing and annotation.</title>
        <authorList>
            <consortium name="The Broad Institute Genomics Platform"/>
            <consortium name="The Broad Institute Genome Sequencing Center for Infectious Disease"/>
            <person name="Wu L."/>
            <person name="Ma J."/>
        </authorList>
    </citation>
    <scope>NUCLEOTIDE SEQUENCE [LARGE SCALE GENOMIC DNA]</scope>
    <source>
        <strain evidence="3">JCM 18063</strain>
    </source>
</reference>
<dbReference type="PANTHER" id="PTHR35526">
    <property type="entry name" value="ANTI-SIGMA-F FACTOR RSBW-RELATED"/>
    <property type="match status" value="1"/>
</dbReference>
<evidence type="ECO:0000313" key="3">
    <source>
        <dbReference type="Proteomes" id="UP001500956"/>
    </source>
</evidence>
<dbReference type="EMBL" id="BAABID010000006">
    <property type="protein sequence ID" value="GAA4722749.1"/>
    <property type="molecule type" value="Genomic_DNA"/>
</dbReference>
<dbReference type="PANTHER" id="PTHR35526:SF3">
    <property type="entry name" value="ANTI-SIGMA-F FACTOR RSBW"/>
    <property type="match status" value="1"/>
</dbReference>
<dbReference type="InterPro" id="IPR003594">
    <property type="entry name" value="HATPase_dom"/>
</dbReference>
<protein>
    <submittedName>
        <fullName evidence="2">ATP-binding protein</fullName>
    </submittedName>
</protein>
<dbReference type="Proteomes" id="UP001500956">
    <property type="component" value="Unassembled WGS sequence"/>
</dbReference>
<proteinExistence type="predicted"/>
<dbReference type="Pfam" id="PF13581">
    <property type="entry name" value="HATPase_c_2"/>
    <property type="match status" value="1"/>
</dbReference>
<dbReference type="CDD" id="cd16936">
    <property type="entry name" value="HATPase_RsbW-like"/>
    <property type="match status" value="1"/>
</dbReference>
<dbReference type="InterPro" id="IPR050267">
    <property type="entry name" value="Anti-sigma-factor_SerPK"/>
</dbReference>
<comment type="caution">
    <text evidence="2">The sequence shown here is derived from an EMBL/GenBank/DDBJ whole genome shotgun (WGS) entry which is preliminary data.</text>
</comment>
<keyword evidence="2" id="KW-0547">Nucleotide-binding</keyword>
<evidence type="ECO:0000313" key="2">
    <source>
        <dbReference type="EMBL" id="GAA4722749.1"/>
    </source>
</evidence>
<accession>A0ABP8Y901</accession>
<dbReference type="GO" id="GO:0005524">
    <property type="term" value="F:ATP binding"/>
    <property type="evidence" value="ECO:0007669"/>
    <property type="project" value="UniProtKB-KW"/>
</dbReference>
<keyword evidence="2" id="KW-0067">ATP-binding</keyword>